<protein>
    <recommendedName>
        <fullName evidence="4 11">NADH-ubiquinone oxidoreductase chain 1</fullName>
        <ecNumber evidence="11">7.1.1.2</ecNumber>
    </recommendedName>
</protein>
<reference evidence="13" key="1">
    <citation type="submission" date="2020-05" db="EMBL/GenBank/DDBJ databases">
        <title>Settling taxonomic and nomenclatural problems of brine shrimps (Anostraca: Artemia) by integrating mitogenomics, marker discordances and nomenclature.</title>
        <authorList>
            <person name="Sainz-Escudero L. Sr"/>
            <person name="Lopez-Estrada E.K. Sr"/>
            <person name="Rodriguez-Flores P.C. Sr."/>
            <person name="Garcia-Paris M."/>
        </authorList>
    </citation>
    <scope>NUCLEOTIDE SEQUENCE</scope>
</reference>
<evidence type="ECO:0000256" key="11">
    <source>
        <dbReference type="RuleBase" id="RU000473"/>
    </source>
</evidence>
<keyword evidence="9 12" id="KW-0472">Membrane</keyword>
<dbReference type="PANTHER" id="PTHR11432">
    <property type="entry name" value="NADH DEHYDROGENASE SUBUNIT 1"/>
    <property type="match status" value="1"/>
</dbReference>
<name>A0A7U0FPM8_ARTSF</name>
<feature type="transmembrane region" description="Helical" evidence="12">
    <location>
        <begin position="168"/>
        <end position="191"/>
    </location>
</feature>
<accession>A0A7U0FPM8</accession>
<feature type="transmembrane region" description="Helical" evidence="12">
    <location>
        <begin position="231"/>
        <end position="260"/>
    </location>
</feature>
<keyword evidence="10" id="KW-0520">NAD</keyword>
<dbReference type="PROSITE" id="PS00668">
    <property type="entry name" value="COMPLEX1_ND1_2"/>
    <property type="match status" value="1"/>
</dbReference>
<feature type="transmembrane region" description="Helical" evidence="12">
    <location>
        <begin position="272"/>
        <end position="294"/>
    </location>
</feature>
<evidence type="ECO:0000256" key="12">
    <source>
        <dbReference type="SAM" id="Phobius"/>
    </source>
</evidence>
<comment type="function">
    <text evidence="1">Core subunit of the mitochondrial membrane respiratory chain NADH dehydrogenase (Complex I) that is believed to belong to the minimal assembly required for catalysis. Complex I functions in the transfer of electrons from NADH to the respiratory chain. The immediate electron acceptor for the enzyme is believed to be ubiquinone.</text>
</comment>
<dbReference type="GO" id="GO:0003954">
    <property type="term" value="F:NADH dehydrogenase activity"/>
    <property type="evidence" value="ECO:0007669"/>
    <property type="project" value="TreeGrafter"/>
</dbReference>
<dbReference type="InterPro" id="IPR018086">
    <property type="entry name" value="NADH_UbQ_OxRdtase_su1_CS"/>
</dbReference>
<keyword evidence="5" id="KW-0813">Transport</keyword>
<dbReference type="GO" id="GO:0005743">
    <property type="term" value="C:mitochondrial inner membrane"/>
    <property type="evidence" value="ECO:0007669"/>
    <property type="project" value="UniProtKB-SubCell"/>
</dbReference>
<gene>
    <name evidence="13" type="primary">ND1</name>
</gene>
<dbReference type="EMBL" id="MT495440">
    <property type="protein sequence ID" value="QQV69642.1"/>
    <property type="molecule type" value="Genomic_DNA"/>
</dbReference>
<sequence>MIYFIFLQVIMVLVSVAFLTLLERSVLGYIQLRKGPNKVGFLGLLQPFSDGIKLFCSEISVPLVSNPVPYLVAPVFSLFLSFFLWSLIPFFSYGAKFNLSFVLVICIISVGVYSVMVAGWSSNSKYSLLGSIRAGAQTISYEVSLVIIILSPLMLLGSLDLEGYITKCWYIGWPVFLCLPLGLCWFVTILAETNRTPFDLAEGESELVSGFNTEYMGTGFALIMLSEYASILFMSFLFSVVFGGVSLTMFFAIVYLYLWSRGSYPRYRYDKLMYLCWKSILPASLMFLCLYWGLCQGG</sequence>
<comment type="subcellular location">
    <subcellularLocation>
        <location evidence="10">Mitochondrion inner membrane</location>
        <topology evidence="10">Multi-pass membrane protein</topology>
    </subcellularLocation>
    <subcellularLocation>
        <location evidence="2">Mitochondrion membrane</location>
        <topology evidence="2">Multi-pass membrane protein</topology>
    </subcellularLocation>
</comment>
<dbReference type="GO" id="GO:0008137">
    <property type="term" value="F:NADH dehydrogenase (ubiquinone) activity"/>
    <property type="evidence" value="ECO:0007669"/>
    <property type="project" value="UniProtKB-EC"/>
</dbReference>
<dbReference type="AlphaFoldDB" id="A0A7U0FPM8"/>
<dbReference type="HAMAP" id="MF_01350">
    <property type="entry name" value="NDH1_NuoH"/>
    <property type="match status" value="1"/>
</dbReference>
<organism evidence="13">
    <name type="scientific">Artemia franciscana</name>
    <name type="common">Brine shrimp</name>
    <name type="synonym">Artemia sanfranciscana</name>
    <dbReference type="NCBI Taxonomy" id="6661"/>
    <lineage>
        <taxon>Eukaryota</taxon>
        <taxon>Metazoa</taxon>
        <taxon>Ecdysozoa</taxon>
        <taxon>Arthropoda</taxon>
        <taxon>Crustacea</taxon>
        <taxon>Branchiopoda</taxon>
        <taxon>Anostraca</taxon>
        <taxon>Artemiidae</taxon>
        <taxon>Artemia</taxon>
    </lineage>
</organism>
<comment type="catalytic activity">
    <reaction evidence="11">
        <text>a ubiquinone + NADH + 5 H(+)(in) = a ubiquinol + NAD(+) + 4 H(+)(out)</text>
        <dbReference type="Rhea" id="RHEA:29091"/>
        <dbReference type="Rhea" id="RHEA-COMP:9565"/>
        <dbReference type="Rhea" id="RHEA-COMP:9566"/>
        <dbReference type="ChEBI" id="CHEBI:15378"/>
        <dbReference type="ChEBI" id="CHEBI:16389"/>
        <dbReference type="ChEBI" id="CHEBI:17976"/>
        <dbReference type="ChEBI" id="CHEBI:57540"/>
        <dbReference type="ChEBI" id="CHEBI:57945"/>
        <dbReference type="EC" id="7.1.1.2"/>
    </reaction>
</comment>
<feature type="transmembrane region" description="Helical" evidence="12">
    <location>
        <begin position="99"/>
        <end position="119"/>
    </location>
</feature>
<evidence type="ECO:0000256" key="2">
    <source>
        <dbReference type="ARBA" id="ARBA00004225"/>
    </source>
</evidence>
<keyword evidence="8 11" id="KW-0830">Ubiquinone</keyword>
<dbReference type="Pfam" id="PF00146">
    <property type="entry name" value="NADHdh"/>
    <property type="match status" value="1"/>
</dbReference>
<dbReference type="EC" id="7.1.1.2" evidence="11"/>
<keyword evidence="11 13" id="KW-0496">Mitochondrion</keyword>
<feature type="transmembrane region" description="Helical" evidence="12">
    <location>
        <begin position="70"/>
        <end position="92"/>
    </location>
</feature>
<evidence type="ECO:0000256" key="7">
    <source>
        <dbReference type="ARBA" id="ARBA00022989"/>
    </source>
</evidence>
<geneLocation type="mitochondrion" evidence="13"/>
<evidence type="ECO:0000256" key="3">
    <source>
        <dbReference type="ARBA" id="ARBA00010535"/>
    </source>
</evidence>
<evidence type="ECO:0000256" key="9">
    <source>
        <dbReference type="ARBA" id="ARBA00023136"/>
    </source>
</evidence>
<evidence type="ECO:0000256" key="8">
    <source>
        <dbReference type="ARBA" id="ARBA00023075"/>
    </source>
</evidence>
<keyword evidence="6 10" id="KW-0812">Transmembrane</keyword>
<evidence type="ECO:0000256" key="1">
    <source>
        <dbReference type="ARBA" id="ARBA00003257"/>
    </source>
</evidence>
<evidence type="ECO:0000256" key="4">
    <source>
        <dbReference type="ARBA" id="ARBA00021009"/>
    </source>
</evidence>
<evidence type="ECO:0000256" key="10">
    <source>
        <dbReference type="RuleBase" id="RU000471"/>
    </source>
</evidence>
<evidence type="ECO:0000313" key="13">
    <source>
        <dbReference type="EMBL" id="QQV69642.1"/>
    </source>
</evidence>
<dbReference type="InterPro" id="IPR001694">
    <property type="entry name" value="NADH_UbQ_OxRdtase_su1/FPO"/>
</dbReference>
<keyword evidence="7 12" id="KW-1133">Transmembrane helix</keyword>
<evidence type="ECO:0000256" key="5">
    <source>
        <dbReference type="ARBA" id="ARBA00022448"/>
    </source>
</evidence>
<dbReference type="PANTHER" id="PTHR11432:SF3">
    <property type="entry name" value="NADH-UBIQUINONE OXIDOREDUCTASE CHAIN 1"/>
    <property type="match status" value="1"/>
</dbReference>
<comment type="similarity">
    <text evidence="3 10">Belongs to the complex I subunit 1 family.</text>
</comment>
<proteinExistence type="inferred from homology"/>
<feature type="transmembrane region" description="Helical" evidence="12">
    <location>
        <begin position="139"/>
        <end position="156"/>
    </location>
</feature>
<evidence type="ECO:0000256" key="6">
    <source>
        <dbReference type="ARBA" id="ARBA00022692"/>
    </source>
</evidence>
<dbReference type="GO" id="GO:0009060">
    <property type="term" value="P:aerobic respiration"/>
    <property type="evidence" value="ECO:0007669"/>
    <property type="project" value="TreeGrafter"/>
</dbReference>